<name>A0A4Q7EFJ8_9CYAN</name>
<dbReference type="SMART" id="SM00382">
    <property type="entry name" value="AAA"/>
    <property type="match status" value="1"/>
</dbReference>
<evidence type="ECO:0000256" key="13">
    <source>
        <dbReference type="ARBA" id="ARBA00060402"/>
    </source>
</evidence>
<dbReference type="InterPro" id="IPR005936">
    <property type="entry name" value="FtsH"/>
</dbReference>
<evidence type="ECO:0000256" key="1">
    <source>
        <dbReference type="ARBA" id="ARBA00010044"/>
    </source>
</evidence>
<feature type="domain" description="AAA+ ATPase" evidence="18">
    <location>
        <begin position="218"/>
        <end position="360"/>
    </location>
</feature>
<evidence type="ECO:0000256" key="12">
    <source>
        <dbReference type="ARBA" id="ARBA00023136"/>
    </source>
</evidence>
<keyword evidence="5 15" id="KW-0547">Nucleotide-binding</keyword>
<evidence type="ECO:0000256" key="11">
    <source>
        <dbReference type="ARBA" id="ARBA00023078"/>
    </source>
</evidence>
<evidence type="ECO:0000313" key="20">
    <source>
        <dbReference type="Proteomes" id="UP000292459"/>
    </source>
</evidence>
<feature type="binding site" evidence="15">
    <location>
        <position position="455"/>
    </location>
    <ligand>
        <name>Zn(2+)</name>
        <dbReference type="ChEBI" id="CHEBI:29105"/>
        <note>catalytic</note>
    </ligand>
</feature>
<dbReference type="Gene3D" id="3.40.50.300">
    <property type="entry name" value="P-loop containing nucleotide triphosphate hydrolases"/>
    <property type="match status" value="1"/>
</dbReference>
<dbReference type="InterPro" id="IPR011546">
    <property type="entry name" value="Pept_M41_FtsH_extracell"/>
</dbReference>
<comment type="cofactor">
    <cofactor evidence="15">
        <name>Zn(2+)</name>
        <dbReference type="ChEBI" id="CHEBI:29105"/>
    </cofactor>
    <text evidence="15">Binds 1 zinc ion per subunit.</text>
</comment>
<dbReference type="InterPro" id="IPR000642">
    <property type="entry name" value="Peptidase_M41"/>
</dbReference>
<dbReference type="OrthoDB" id="523653at2"/>
<dbReference type="PANTHER" id="PTHR23076">
    <property type="entry name" value="METALLOPROTEASE M41 FTSH"/>
    <property type="match status" value="1"/>
</dbReference>
<dbReference type="InterPro" id="IPR037219">
    <property type="entry name" value="Peptidase_M41-like"/>
</dbReference>
<evidence type="ECO:0000256" key="10">
    <source>
        <dbReference type="ARBA" id="ARBA00023049"/>
    </source>
</evidence>
<comment type="caution">
    <text evidence="19">The sequence shown here is derived from an EMBL/GenBank/DDBJ whole genome shotgun (WGS) entry which is preliminary data.</text>
</comment>
<feature type="transmembrane region" description="Helical" evidence="15">
    <location>
        <begin position="30"/>
        <end position="49"/>
    </location>
</feature>
<comment type="similarity">
    <text evidence="14 15">In the central section; belongs to the AAA ATPase family.</text>
</comment>
<keyword evidence="8 15" id="KW-0067">ATP-binding</keyword>
<keyword evidence="3 15" id="KW-0812">Transmembrane</keyword>
<dbReference type="RefSeq" id="WP_084606883.1">
    <property type="nucleotide sequence ID" value="NZ_QVFV01000001.1"/>
</dbReference>
<feature type="active site" evidence="15">
    <location>
        <position position="452"/>
    </location>
</feature>
<dbReference type="GO" id="GO:0031676">
    <property type="term" value="C:plasma membrane-derived thylakoid membrane"/>
    <property type="evidence" value="ECO:0007669"/>
    <property type="project" value="UniProtKB-SubCell"/>
</dbReference>
<comment type="similarity">
    <text evidence="1 15">In the C-terminal section; belongs to the peptidase M41 family.</text>
</comment>
<dbReference type="AlphaFoldDB" id="A0A4Q7EFJ8"/>
<organism evidence="19 20">
    <name type="scientific">Leptolyngbya iicbica LK</name>
    <dbReference type="NCBI Taxonomy" id="2294035"/>
    <lineage>
        <taxon>Bacteria</taxon>
        <taxon>Bacillati</taxon>
        <taxon>Cyanobacteriota</taxon>
        <taxon>Cyanophyceae</taxon>
        <taxon>Leptolyngbyales</taxon>
        <taxon>Leptolyngbyaceae</taxon>
        <taxon>Leptolyngbya group</taxon>
        <taxon>Leptolyngbya</taxon>
        <taxon>Leptolyngbya iicbica</taxon>
    </lineage>
</organism>
<feature type="transmembrane region" description="Helical" evidence="15">
    <location>
        <begin position="135"/>
        <end position="153"/>
    </location>
</feature>
<dbReference type="Pfam" id="PF06480">
    <property type="entry name" value="FtsH_ext"/>
    <property type="match status" value="1"/>
</dbReference>
<dbReference type="Pfam" id="PF01434">
    <property type="entry name" value="Peptidase_M41"/>
    <property type="match status" value="1"/>
</dbReference>
<dbReference type="GO" id="GO:0004176">
    <property type="term" value="F:ATP-dependent peptidase activity"/>
    <property type="evidence" value="ECO:0007669"/>
    <property type="project" value="InterPro"/>
</dbReference>
<protein>
    <recommendedName>
        <fullName evidence="15">ATP-dependent zinc metalloprotease FtsH</fullName>
        <ecNumber evidence="15">3.4.24.-</ecNumber>
    </recommendedName>
</protein>
<keyword evidence="4 15" id="KW-0479">Metal-binding</keyword>
<dbReference type="Proteomes" id="UP000292459">
    <property type="component" value="Unassembled WGS sequence"/>
</dbReference>
<dbReference type="GO" id="GO:0016887">
    <property type="term" value="F:ATP hydrolysis activity"/>
    <property type="evidence" value="ECO:0007669"/>
    <property type="project" value="UniProtKB-UniRule"/>
</dbReference>
<dbReference type="GO" id="GO:0008270">
    <property type="term" value="F:zinc ion binding"/>
    <property type="evidence" value="ECO:0007669"/>
    <property type="project" value="UniProtKB-UniRule"/>
</dbReference>
<gene>
    <name evidence="15" type="primary">ftsH</name>
    <name evidence="19" type="ORF">DYY88_02015</name>
</gene>
<dbReference type="InterPro" id="IPR003960">
    <property type="entry name" value="ATPase_AAA_CS"/>
</dbReference>
<feature type="binding site" evidence="15">
    <location>
        <position position="451"/>
    </location>
    <ligand>
        <name>Zn(2+)</name>
        <dbReference type="ChEBI" id="CHEBI:29105"/>
        <note>catalytic</note>
    </ligand>
</feature>
<feature type="region of interest" description="Disordered" evidence="17">
    <location>
        <begin position="1"/>
        <end position="23"/>
    </location>
</feature>
<dbReference type="FunFam" id="1.10.8.60:FF:000001">
    <property type="entry name" value="ATP-dependent zinc metalloprotease FtsH"/>
    <property type="match status" value="1"/>
</dbReference>
<comment type="subcellular location">
    <subcellularLocation>
        <location evidence="13 15">Cellular thylakoid membrane</location>
        <topology evidence="13 15">Multi-pass membrane protein</topology>
        <orientation evidence="13 15">Stromal side</orientation>
    </subcellularLocation>
</comment>
<evidence type="ECO:0000256" key="3">
    <source>
        <dbReference type="ARBA" id="ARBA00022692"/>
    </source>
</evidence>
<evidence type="ECO:0000259" key="18">
    <source>
        <dbReference type="SMART" id="SM00382"/>
    </source>
</evidence>
<evidence type="ECO:0000256" key="4">
    <source>
        <dbReference type="ARBA" id="ARBA00022723"/>
    </source>
</evidence>
<keyword evidence="9 15" id="KW-1133">Transmembrane helix</keyword>
<keyword evidence="10 15" id="KW-0482">Metalloprotease</keyword>
<dbReference type="InterPro" id="IPR027417">
    <property type="entry name" value="P-loop_NTPase"/>
</dbReference>
<dbReference type="FunFam" id="3.40.50.300:FF:000001">
    <property type="entry name" value="ATP-dependent zinc metalloprotease FtsH"/>
    <property type="match status" value="1"/>
</dbReference>
<keyword evidence="7 15" id="KW-0862">Zinc</keyword>
<dbReference type="Gene3D" id="3.30.720.210">
    <property type="match status" value="1"/>
</dbReference>
<comment type="subunit">
    <text evidence="15">Homohexamer.</text>
</comment>
<dbReference type="EMBL" id="QVFV01000001">
    <property type="protein sequence ID" value="RZM82065.1"/>
    <property type="molecule type" value="Genomic_DNA"/>
</dbReference>
<evidence type="ECO:0000313" key="19">
    <source>
        <dbReference type="EMBL" id="RZM82065.1"/>
    </source>
</evidence>
<dbReference type="PANTHER" id="PTHR23076:SF113">
    <property type="entry name" value="ATP-DEPENDENT ZINC METALLOPROTEASE FTSH 1, CHLOROPLASTIC-RELATED"/>
    <property type="match status" value="1"/>
</dbReference>
<dbReference type="Gene3D" id="1.20.58.760">
    <property type="entry name" value="Peptidase M41"/>
    <property type="match status" value="1"/>
</dbReference>
<evidence type="ECO:0000256" key="2">
    <source>
        <dbReference type="ARBA" id="ARBA00022670"/>
    </source>
</evidence>
<dbReference type="PROSITE" id="PS00674">
    <property type="entry name" value="AAA"/>
    <property type="match status" value="1"/>
</dbReference>
<feature type="binding site" evidence="15">
    <location>
        <begin position="226"/>
        <end position="233"/>
    </location>
    <ligand>
        <name>ATP</name>
        <dbReference type="ChEBI" id="CHEBI:30616"/>
    </ligand>
</feature>
<dbReference type="HAMAP" id="MF_01458">
    <property type="entry name" value="FtsH"/>
    <property type="match status" value="1"/>
</dbReference>
<dbReference type="GO" id="GO:0005524">
    <property type="term" value="F:ATP binding"/>
    <property type="evidence" value="ECO:0007669"/>
    <property type="project" value="UniProtKB-UniRule"/>
</dbReference>
<keyword evidence="20" id="KW-1185">Reference proteome</keyword>
<keyword evidence="12 15" id="KW-0472">Membrane</keyword>
<dbReference type="Pfam" id="PF17862">
    <property type="entry name" value="AAA_lid_3"/>
    <property type="match status" value="1"/>
</dbReference>
<comment type="similarity">
    <text evidence="16">Belongs to the AAA ATPase family.</text>
</comment>
<sequence length="662" mass="71875">MSFSNQFRNPKNPSGNFRNNNDGNNRRPRWLGFGLLAALTIFVLANVFTQPGQQLQQVPYSQFLEQVEAGEVKEAVIAPDQIRYQLKGAETGDAEAPQGFRTVPVQNDQQLAAKLRANDVEFSAIPPQNDGGGSLFFWLIAPILLYLVVGFFIRRGQGGPGGAAALGVGKSKARLYAEGDTHTTFDDVAGVDESKAELREIVDFLRNSDKYTRLGAKVPKGVLLIGPPGTGKTLLARAVAGEANVPFLSISGSEFIELFVGVGASRVRDLFEQAKKQAPCIVFIDELDALGRSRGGQGPMAGGGFSEQEQTLNQLLNEMDGFNANNGVIILAATNRPEVLDPALQRPGRFDRQVLVDRPDKSGREAILQVHTPGVKLADDVDLNRLAARTPGFAGADLENLVNEAALLAARRDGDEVKMSDFNEAIERVVAGLEKKSRVLSDDERKTVAYHEVGHAIIGSLMPGAGKVEKISIVPRGVGALGYTLQLPEEDKFLAGEDELRGRISILLGGRSAEELVFRKVSTGAGDDIQKATDLADRLVTVYGMSDRLGPIAFEKQQQQFIPGMGNQRRPVSPTVMESIDTEIKSVVDGAHHMALKVLMSNREILEEMAHKLLETEVLEKATLSEYLSQVTDPEGLASWLQTGEIDEAERYLQERLDAVAV</sequence>
<evidence type="ECO:0000256" key="16">
    <source>
        <dbReference type="RuleBase" id="RU003651"/>
    </source>
</evidence>
<keyword evidence="6 15" id="KW-0378">Hydrolase</keyword>
<comment type="function">
    <text evidence="15">Acts as a processive, ATP-dependent zinc metallopeptidase for both cytoplasmic and membrane proteins. Plays a role in the quality control of integral membrane proteins.</text>
</comment>
<dbReference type="InterPro" id="IPR041569">
    <property type="entry name" value="AAA_lid_3"/>
</dbReference>
<dbReference type="Pfam" id="PF00004">
    <property type="entry name" value="AAA"/>
    <property type="match status" value="1"/>
</dbReference>
<evidence type="ECO:0000256" key="7">
    <source>
        <dbReference type="ARBA" id="ARBA00022833"/>
    </source>
</evidence>
<evidence type="ECO:0000256" key="9">
    <source>
        <dbReference type="ARBA" id="ARBA00022989"/>
    </source>
</evidence>
<dbReference type="GO" id="GO:0030163">
    <property type="term" value="P:protein catabolic process"/>
    <property type="evidence" value="ECO:0007669"/>
    <property type="project" value="UniProtKB-UniRule"/>
</dbReference>
<dbReference type="InterPro" id="IPR003959">
    <property type="entry name" value="ATPase_AAA_core"/>
</dbReference>
<evidence type="ECO:0000256" key="14">
    <source>
        <dbReference type="ARBA" id="ARBA00061570"/>
    </source>
</evidence>
<evidence type="ECO:0000256" key="15">
    <source>
        <dbReference type="HAMAP-Rule" id="MF_01458"/>
    </source>
</evidence>
<proteinExistence type="inferred from homology"/>
<dbReference type="GO" id="GO:0006508">
    <property type="term" value="P:proteolysis"/>
    <property type="evidence" value="ECO:0007669"/>
    <property type="project" value="UniProtKB-KW"/>
</dbReference>
<evidence type="ECO:0000256" key="17">
    <source>
        <dbReference type="SAM" id="MobiDB-lite"/>
    </source>
</evidence>
<evidence type="ECO:0000256" key="8">
    <source>
        <dbReference type="ARBA" id="ARBA00022840"/>
    </source>
</evidence>
<dbReference type="GO" id="GO:0004222">
    <property type="term" value="F:metalloendopeptidase activity"/>
    <property type="evidence" value="ECO:0007669"/>
    <property type="project" value="InterPro"/>
</dbReference>
<keyword evidence="2 15" id="KW-0645">Protease</keyword>
<feature type="compositionally biased region" description="Low complexity" evidence="17">
    <location>
        <begin position="12"/>
        <end position="23"/>
    </location>
</feature>
<dbReference type="FunFam" id="1.20.58.760:FF:000001">
    <property type="entry name" value="ATP-dependent zinc metalloprotease FtsH"/>
    <property type="match status" value="1"/>
</dbReference>
<reference evidence="19 20" key="1">
    <citation type="submission" date="2018-11" db="EMBL/GenBank/DDBJ databases">
        <title>Whole genome sequencing of an environmental sample.</title>
        <authorList>
            <person name="Sarangi A.N."/>
            <person name="Singh D."/>
            <person name="Tripathy S."/>
        </authorList>
    </citation>
    <scope>NUCLEOTIDE SEQUENCE [LARGE SCALE GENOMIC DNA]</scope>
    <source>
        <strain evidence="19 20">Lakshadweep</strain>
    </source>
</reference>
<dbReference type="SUPFAM" id="SSF140990">
    <property type="entry name" value="FtsH protease domain-like"/>
    <property type="match status" value="1"/>
</dbReference>
<evidence type="ECO:0000256" key="6">
    <source>
        <dbReference type="ARBA" id="ARBA00022801"/>
    </source>
</evidence>
<dbReference type="InterPro" id="IPR003593">
    <property type="entry name" value="AAA+_ATPase"/>
</dbReference>
<dbReference type="EC" id="3.4.24.-" evidence="15"/>
<feature type="compositionally biased region" description="Polar residues" evidence="17">
    <location>
        <begin position="1"/>
        <end position="11"/>
    </location>
</feature>
<evidence type="ECO:0000256" key="5">
    <source>
        <dbReference type="ARBA" id="ARBA00022741"/>
    </source>
</evidence>
<accession>A0A4Q7EFJ8</accession>
<dbReference type="NCBIfam" id="TIGR01241">
    <property type="entry name" value="FtsH_fam"/>
    <property type="match status" value="1"/>
</dbReference>
<feature type="binding site" evidence="15">
    <location>
        <position position="528"/>
    </location>
    <ligand>
        <name>Zn(2+)</name>
        <dbReference type="ChEBI" id="CHEBI:29105"/>
        <note>catalytic</note>
    </ligand>
</feature>
<dbReference type="SUPFAM" id="SSF52540">
    <property type="entry name" value="P-loop containing nucleoside triphosphate hydrolases"/>
    <property type="match status" value="1"/>
</dbReference>
<dbReference type="Gene3D" id="1.10.8.60">
    <property type="match status" value="1"/>
</dbReference>
<keyword evidence="11 15" id="KW-0793">Thylakoid</keyword>
<dbReference type="CDD" id="cd19501">
    <property type="entry name" value="RecA-like_FtsH"/>
    <property type="match status" value="1"/>
</dbReference>